<dbReference type="EMBL" id="RAPN01000002">
    <property type="protein sequence ID" value="RKD88400.1"/>
    <property type="molecule type" value="Genomic_DNA"/>
</dbReference>
<dbReference type="PROSITE" id="PS51841">
    <property type="entry name" value="LTD"/>
    <property type="match status" value="1"/>
</dbReference>
<dbReference type="GO" id="GO:0005886">
    <property type="term" value="C:plasma membrane"/>
    <property type="evidence" value="ECO:0007669"/>
    <property type="project" value="UniProtKB-SubCell"/>
</dbReference>
<feature type="region of interest" description="Disordered" evidence="6">
    <location>
        <begin position="162"/>
        <end position="183"/>
    </location>
</feature>
<evidence type="ECO:0000256" key="3">
    <source>
        <dbReference type="ARBA" id="ARBA00022692"/>
    </source>
</evidence>
<evidence type="ECO:0000256" key="7">
    <source>
        <dbReference type="SAM" id="Phobius"/>
    </source>
</evidence>
<dbReference type="Pfam" id="PF04277">
    <property type="entry name" value="OAD_gamma"/>
    <property type="match status" value="1"/>
</dbReference>
<dbReference type="Gene3D" id="2.60.40.1260">
    <property type="entry name" value="Lamin Tail domain"/>
    <property type="match status" value="1"/>
</dbReference>
<dbReference type="AlphaFoldDB" id="A0A419VZA8"/>
<evidence type="ECO:0000256" key="6">
    <source>
        <dbReference type="SAM" id="MobiDB-lite"/>
    </source>
</evidence>
<dbReference type="SUPFAM" id="SSF74853">
    <property type="entry name" value="Lamin A/C globular tail domain"/>
    <property type="match status" value="1"/>
</dbReference>
<keyword evidence="10" id="KW-1185">Reference proteome</keyword>
<evidence type="ECO:0000313" key="10">
    <source>
        <dbReference type="Proteomes" id="UP000283387"/>
    </source>
</evidence>
<organism evidence="9 10">
    <name type="scientific">Mangrovibacterium diazotrophicum</name>
    <dbReference type="NCBI Taxonomy" id="1261403"/>
    <lineage>
        <taxon>Bacteria</taxon>
        <taxon>Pseudomonadati</taxon>
        <taxon>Bacteroidota</taxon>
        <taxon>Bacteroidia</taxon>
        <taxon>Marinilabiliales</taxon>
        <taxon>Prolixibacteraceae</taxon>
        <taxon>Mangrovibacterium</taxon>
    </lineage>
</organism>
<feature type="transmembrane region" description="Helical" evidence="7">
    <location>
        <begin position="193"/>
        <end position="216"/>
    </location>
</feature>
<feature type="compositionally biased region" description="Basic and acidic residues" evidence="6">
    <location>
        <begin position="174"/>
        <end position="183"/>
    </location>
</feature>
<keyword evidence="2" id="KW-1003">Cell membrane</keyword>
<gene>
    <name evidence="9" type="ORF">BC643_3549</name>
</gene>
<comment type="subcellular location">
    <subcellularLocation>
        <location evidence="1">Cell membrane</location>
    </subcellularLocation>
</comment>
<dbReference type="OrthoDB" id="1446022at2"/>
<evidence type="ECO:0000313" key="9">
    <source>
        <dbReference type="EMBL" id="RKD88400.1"/>
    </source>
</evidence>
<keyword evidence="3 7" id="KW-0812">Transmembrane</keyword>
<dbReference type="InterPro" id="IPR001322">
    <property type="entry name" value="Lamin_tail_dom"/>
</dbReference>
<accession>A0A419VZA8</accession>
<dbReference type="InterPro" id="IPR005899">
    <property type="entry name" value="Na_pump_deCOase"/>
</dbReference>
<reference evidence="9 10" key="1">
    <citation type="submission" date="2018-09" db="EMBL/GenBank/DDBJ databases">
        <title>Genomic Encyclopedia of Archaeal and Bacterial Type Strains, Phase II (KMG-II): from individual species to whole genera.</title>
        <authorList>
            <person name="Goeker M."/>
        </authorList>
    </citation>
    <scope>NUCLEOTIDE SEQUENCE [LARGE SCALE GENOMIC DNA]</scope>
    <source>
        <strain evidence="9 10">DSM 27148</strain>
    </source>
</reference>
<evidence type="ECO:0000256" key="5">
    <source>
        <dbReference type="ARBA" id="ARBA00023136"/>
    </source>
</evidence>
<feature type="compositionally biased region" description="Polar residues" evidence="6">
    <location>
        <begin position="163"/>
        <end position="173"/>
    </location>
</feature>
<evidence type="ECO:0000256" key="2">
    <source>
        <dbReference type="ARBA" id="ARBA00022475"/>
    </source>
</evidence>
<dbReference type="GO" id="GO:0015081">
    <property type="term" value="F:sodium ion transmembrane transporter activity"/>
    <property type="evidence" value="ECO:0007669"/>
    <property type="project" value="InterPro"/>
</dbReference>
<name>A0A419VZA8_9BACT</name>
<keyword evidence="5 7" id="KW-0472">Membrane</keyword>
<evidence type="ECO:0000259" key="8">
    <source>
        <dbReference type="PROSITE" id="PS51841"/>
    </source>
</evidence>
<feature type="domain" description="LTD" evidence="8">
    <location>
        <begin position="25"/>
        <end position="155"/>
    </location>
</feature>
<dbReference type="GO" id="GO:0036376">
    <property type="term" value="P:sodium ion export across plasma membrane"/>
    <property type="evidence" value="ECO:0007669"/>
    <property type="project" value="InterPro"/>
</dbReference>
<sequence>MIMQRKLKYLFAGIILLTLVVSGKALFAQSASDFRFNEILVNNESNYTDEYGQHSSWIEIVNTSYSKVNIGGCFLTDDQSNPTKYWIPNDSPETQIAPREFVLFFADNKPSRGIFHLNFTITEGTTLYLYDANGKSLIDEIKIPAGQKADVSYTRVSPDGTDWSFTDHTTPRSNNDHTRKASSGEKFVKHDPYGAGMVVIAMLVVFLVLAILFAVYRIVGSFFQAKPKAKPQGAEATAKTAETQPLSGEINAAIAMALYLYQSEQHDYENTVLTIKKVSKAYSPWSSKIYTLRKNPRI</sequence>
<protein>
    <submittedName>
        <fullName evidence="9">Na+-transporting methylmalonyl-CoA/oxaloacetate decarboxylase gamma subunit</fullName>
    </submittedName>
</protein>
<evidence type="ECO:0000256" key="4">
    <source>
        <dbReference type="ARBA" id="ARBA00022989"/>
    </source>
</evidence>
<dbReference type="InterPro" id="IPR036415">
    <property type="entry name" value="Lamin_tail_dom_sf"/>
</dbReference>
<dbReference type="Proteomes" id="UP000283387">
    <property type="component" value="Unassembled WGS sequence"/>
</dbReference>
<keyword evidence="4 7" id="KW-1133">Transmembrane helix</keyword>
<proteinExistence type="predicted"/>
<dbReference type="Pfam" id="PF00932">
    <property type="entry name" value="LTD"/>
    <property type="match status" value="1"/>
</dbReference>
<evidence type="ECO:0000256" key="1">
    <source>
        <dbReference type="ARBA" id="ARBA00004236"/>
    </source>
</evidence>
<comment type="caution">
    <text evidence="9">The sequence shown here is derived from an EMBL/GenBank/DDBJ whole genome shotgun (WGS) entry which is preliminary data.</text>
</comment>